<dbReference type="InterPro" id="IPR043128">
    <property type="entry name" value="Rev_trsase/Diguanyl_cyclase"/>
</dbReference>
<feature type="transmembrane region" description="Helical" evidence="1">
    <location>
        <begin position="291"/>
        <end position="310"/>
    </location>
</feature>
<dbReference type="InterPro" id="IPR001633">
    <property type="entry name" value="EAL_dom"/>
</dbReference>
<dbReference type="PANTHER" id="PTHR44757:SF2">
    <property type="entry name" value="BIOFILM ARCHITECTURE MAINTENANCE PROTEIN MBAA"/>
    <property type="match status" value="1"/>
</dbReference>
<feature type="domain" description="GGDEF" evidence="3">
    <location>
        <begin position="486"/>
        <end position="621"/>
    </location>
</feature>
<dbReference type="Pfam" id="PF00563">
    <property type="entry name" value="EAL"/>
    <property type="match status" value="1"/>
</dbReference>
<dbReference type="InterPro" id="IPR000160">
    <property type="entry name" value="GGDEF_dom"/>
</dbReference>
<evidence type="ECO:0000313" key="5">
    <source>
        <dbReference type="Proteomes" id="UP001158049"/>
    </source>
</evidence>
<dbReference type="PANTHER" id="PTHR44757">
    <property type="entry name" value="DIGUANYLATE CYCLASE DGCP"/>
    <property type="match status" value="1"/>
</dbReference>
<evidence type="ECO:0000256" key="1">
    <source>
        <dbReference type="SAM" id="Phobius"/>
    </source>
</evidence>
<keyword evidence="5" id="KW-1185">Reference proteome</keyword>
<dbReference type="SUPFAM" id="SSF55785">
    <property type="entry name" value="PYP-like sensor domain (PAS domain)"/>
    <property type="match status" value="1"/>
</dbReference>
<dbReference type="SMART" id="SM00052">
    <property type="entry name" value="EAL"/>
    <property type="match status" value="1"/>
</dbReference>
<organism evidence="4 5">
    <name type="scientific">Noviherbaspirillum suwonense</name>
    <dbReference type="NCBI Taxonomy" id="1224511"/>
    <lineage>
        <taxon>Bacteria</taxon>
        <taxon>Pseudomonadati</taxon>
        <taxon>Pseudomonadota</taxon>
        <taxon>Betaproteobacteria</taxon>
        <taxon>Burkholderiales</taxon>
        <taxon>Oxalobacteraceae</taxon>
        <taxon>Noviherbaspirillum</taxon>
    </lineage>
</organism>
<dbReference type="InterPro" id="IPR013656">
    <property type="entry name" value="PAS_4"/>
</dbReference>
<dbReference type="InterPro" id="IPR035965">
    <property type="entry name" value="PAS-like_dom_sf"/>
</dbReference>
<keyword evidence="1" id="KW-0812">Transmembrane</keyword>
<dbReference type="SMART" id="SM00267">
    <property type="entry name" value="GGDEF"/>
    <property type="match status" value="1"/>
</dbReference>
<dbReference type="SUPFAM" id="SSF55073">
    <property type="entry name" value="Nucleotide cyclase"/>
    <property type="match status" value="1"/>
</dbReference>
<dbReference type="NCBIfam" id="TIGR00254">
    <property type="entry name" value="GGDEF"/>
    <property type="match status" value="1"/>
</dbReference>
<dbReference type="PROSITE" id="PS50887">
    <property type="entry name" value="GGDEF"/>
    <property type="match status" value="1"/>
</dbReference>
<keyword evidence="1" id="KW-0472">Membrane</keyword>
<feature type="domain" description="EAL" evidence="2">
    <location>
        <begin position="630"/>
        <end position="884"/>
    </location>
</feature>
<dbReference type="Pfam" id="PF00990">
    <property type="entry name" value="GGDEF"/>
    <property type="match status" value="1"/>
</dbReference>
<dbReference type="SUPFAM" id="SSF141868">
    <property type="entry name" value="EAL domain-like"/>
    <property type="match status" value="1"/>
</dbReference>
<dbReference type="Gene3D" id="3.30.70.270">
    <property type="match status" value="1"/>
</dbReference>
<evidence type="ECO:0000313" key="4">
    <source>
        <dbReference type="EMBL" id="SMP60583.1"/>
    </source>
</evidence>
<dbReference type="InterPro" id="IPR029787">
    <property type="entry name" value="Nucleotide_cyclase"/>
</dbReference>
<dbReference type="Gene3D" id="3.20.20.450">
    <property type="entry name" value="EAL domain"/>
    <property type="match status" value="1"/>
</dbReference>
<dbReference type="Proteomes" id="UP001158049">
    <property type="component" value="Unassembled WGS sequence"/>
</dbReference>
<dbReference type="CDD" id="cd01948">
    <property type="entry name" value="EAL"/>
    <property type="match status" value="1"/>
</dbReference>
<dbReference type="InterPro" id="IPR035919">
    <property type="entry name" value="EAL_sf"/>
</dbReference>
<dbReference type="PROSITE" id="PS50883">
    <property type="entry name" value="EAL"/>
    <property type="match status" value="1"/>
</dbReference>
<evidence type="ECO:0000259" key="2">
    <source>
        <dbReference type="PROSITE" id="PS50883"/>
    </source>
</evidence>
<dbReference type="CDD" id="cd12914">
    <property type="entry name" value="PDC1_DGC_like"/>
    <property type="match status" value="1"/>
</dbReference>
<evidence type="ECO:0000259" key="3">
    <source>
        <dbReference type="PROSITE" id="PS50887"/>
    </source>
</evidence>
<feature type="transmembrane region" description="Helical" evidence="1">
    <location>
        <begin position="20"/>
        <end position="39"/>
    </location>
</feature>
<dbReference type="Gene3D" id="3.30.450.20">
    <property type="entry name" value="PAS domain"/>
    <property type="match status" value="3"/>
</dbReference>
<gene>
    <name evidence="4" type="ORF">SAMN06295970_10725</name>
</gene>
<comment type="caution">
    <text evidence="4">The sequence shown here is derived from an EMBL/GenBank/DDBJ whole genome shotgun (WGS) entry which is preliminary data.</text>
</comment>
<reference evidence="4 5" key="1">
    <citation type="submission" date="2017-05" db="EMBL/GenBank/DDBJ databases">
        <authorList>
            <person name="Varghese N."/>
            <person name="Submissions S."/>
        </authorList>
    </citation>
    <scope>NUCLEOTIDE SEQUENCE [LARGE SCALE GENOMIC DNA]</scope>
    <source>
        <strain evidence="4 5">DSM 26001</strain>
    </source>
</reference>
<protein>
    <submittedName>
        <fullName evidence="4">Diguanylate cyclase (GGDEF) domain-containing protein</fullName>
    </submittedName>
</protein>
<sequence>MTFRNTVVFLQHRARYLAPWPLICGLLIAVVWWWGFSTIDREQADIRKQAHSAVSAQARTYAEQVERTIGQLDYILRSLQFNWQRNGGALNLEEHVYAGLVPKSARISVTILDRTGMPVTTTIPAHHKRRSVAALEHFQFHAANASHDVFISKPTLNLLTNRDIVLLSRRLDDEAGAFAGVIALAIEPKFLGSFVDDTKLGPDDFVSIRRSDGAFFASKKGNGAQSTTPNFRGQRVVSGPQGVRHVAGDNYIDGKARIVAWYTTASYPVMLLVGTSDAALQQAYQPRYREIWASMLSASLVLLVLGAAGARRTALRVGQKQSTREVHEAYRVATENAKEGFYMLRPCYGPDNSIVDFLIEDCNERGAMFRGLPKESLIGRTVSNILPVLFSSHMLPQCREAMQTGLFEDEMLVPARGNRATQWLQRRLVRTSAGLALTLRDVTETKNQEAALKRLANADAVTSLPNRHWLMNYLPTAIDHARAAGRMLAVMFVDLDDFKNINDTLGHATGDELLKAAALRLQAVIRPEDKIARLGGDEFTIIVEAAQTREDVIAVAERIIDTLKAPFVLGDGTRQHAVHASVGISLFPLNGADGETLLKHADIAMYDAKENAKGRYRFFEPSLERRLVNRLTREAELKLAIEGRQLILYYQPRVRGDSGEITSMEALVRWVHPVLGLVPPCEFIPMAEKIGLIVPLGAEVARMACEQIAQWRTQGLRVVPVSVNVSAQQIDTGTVSTMLTGVLEANGLDASLLEIEVTESATVTKDGAAVSELAAIQRTGIKLYVDDFGTGYSCLAQLKDLDMDGLKIDRAFTSRLGTSRADAALYEAIVSMAHALDMRVVAEGVETAEQLAALQALGCEEVQGYFIARPVPAAEAAMLLEKRFLFPAP</sequence>
<dbReference type="EMBL" id="FXUL01000007">
    <property type="protein sequence ID" value="SMP60583.1"/>
    <property type="molecule type" value="Genomic_DNA"/>
</dbReference>
<dbReference type="Pfam" id="PF08448">
    <property type="entry name" value="PAS_4"/>
    <property type="match status" value="1"/>
</dbReference>
<dbReference type="InterPro" id="IPR052155">
    <property type="entry name" value="Biofilm_reg_signaling"/>
</dbReference>
<dbReference type="CDD" id="cd18774">
    <property type="entry name" value="PDC2_HK_sensor"/>
    <property type="match status" value="1"/>
</dbReference>
<name>A0ABY1Q6M8_9BURK</name>
<keyword evidence="1" id="KW-1133">Transmembrane helix</keyword>
<accession>A0ABY1Q6M8</accession>
<dbReference type="CDD" id="cd01949">
    <property type="entry name" value="GGDEF"/>
    <property type="match status" value="1"/>
</dbReference>
<proteinExistence type="predicted"/>